<dbReference type="PANTHER" id="PTHR42915:SF1">
    <property type="entry name" value="PEPTIDOGLYCAN BETA-N-ACETYLMURAMIDASE NAMZ"/>
    <property type="match status" value="1"/>
</dbReference>
<accession>A0A382C7A0</accession>
<dbReference type="InterPro" id="IPR008302">
    <property type="entry name" value="NamZ"/>
</dbReference>
<dbReference type="Pfam" id="PF07075">
    <property type="entry name" value="NamZ_N"/>
    <property type="match status" value="1"/>
</dbReference>
<feature type="non-terminal residue" evidence="3">
    <location>
        <position position="284"/>
    </location>
</feature>
<dbReference type="Gene3D" id="3.40.50.12170">
    <property type="entry name" value="Uncharacterised protein PF07075, DUF1343"/>
    <property type="match status" value="1"/>
</dbReference>
<organism evidence="3">
    <name type="scientific">marine metagenome</name>
    <dbReference type="NCBI Taxonomy" id="408172"/>
    <lineage>
        <taxon>unclassified sequences</taxon>
        <taxon>metagenomes</taxon>
        <taxon>ecological metagenomes</taxon>
    </lineage>
</organism>
<evidence type="ECO:0000313" key="3">
    <source>
        <dbReference type="EMBL" id="SVB21930.1"/>
    </source>
</evidence>
<sequence>VHASVRLGCERLFDDDIINLVRDRRVGLVTNHSGVDSDLRATADRLCEIDGVDLVLLFGPEHGIRGNAEDGVAIDSDVDARTGVPIISLYGEHRQPAAADLARLDVLLFDIQDVGVRFYTYLYTMSLSMAACAEASVPFVVLDRPNPLGGIEVEGNVLDPEFASFVGLYPIPVRYGLTTGELARLFNEEFGIGAELHVVDMQGWRRAMLWQDTGLVWVPPSPNMPTMDTVNVYPGMCFFEGTNVSEGRGTTRPFEQVGAPWIDAFDLTDRLNALKLPGAAFRPV</sequence>
<dbReference type="EMBL" id="UINC01033136">
    <property type="protein sequence ID" value="SVB21930.1"/>
    <property type="molecule type" value="Genomic_DNA"/>
</dbReference>
<evidence type="ECO:0008006" key="4">
    <source>
        <dbReference type="Google" id="ProtNLM"/>
    </source>
</evidence>
<feature type="domain" description="Peptidoglycan beta-N-acetylmuramidase NamZ N-terminal" evidence="1">
    <location>
        <begin position="26"/>
        <end position="227"/>
    </location>
</feature>
<name>A0A382C7A0_9ZZZZ</name>
<proteinExistence type="predicted"/>
<dbReference type="AlphaFoldDB" id="A0A382C7A0"/>
<dbReference type="PANTHER" id="PTHR42915">
    <property type="entry name" value="HYPOTHETICAL 460 KDA PROTEIN IN FEUA-SIGW INTERGENIC REGION [PRECURSOR]"/>
    <property type="match status" value="1"/>
</dbReference>
<evidence type="ECO:0000259" key="1">
    <source>
        <dbReference type="Pfam" id="PF07075"/>
    </source>
</evidence>
<dbReference type="InterPro" id="IPR048503">
    <property type="entry name" value="NamZ_C"/>
</dbReference>
<dbReference type="Pfam" id="PF20732">
    <property type="entry name" value="NamZ_C"/>
    <property type="match status" value="1"/>
</dbReference>
<feature type="non-terminal residue" evidence="3">
    <location>
        <position position="1"/>
    </location>
</feature>
<dbReference type="InterPro" id="IPR048502">
    <property type="entry name" value="NamZ_N"/>
</dbReference>
<feature type="domain" description="Peptidoglycan beta-N-acetylmuramidase NamZ C-terminal" evidence="2">
    <location>
        <begin position="232"/>
        <end position="284"/>
    </location>
</feature>
<reference evidence="3" key="1">
    <citation type="submission" date="2018-05" db="EMBL/GenBank/DDBJ databases">
        <authorList>
            <person name="Lanie J.A."/>
            <person name="Ng W.-L."/>
            <person name="Kazmierczak K.M."/>
            <person name="Andrzejewski T.M."/>
            <person name="Davidsen T.M."/>
            <person name="Wayne K.J."/>
            <person name="Tettelin H."/>
            <person name="Glass J.I."/>
            <person name="Rusch D."/>
            <person name="Podicherti R."/>
            <person name="Tsui H.-C.T."/>
            <person name="Winkler M.E."/>
        </authorList>
    </citation>
    <scope>NUCLEOTIDE SEQUENCE</scope>
</reference>
<evidence type="ECO:0000259" key="2">
    <source>
        <dbReference type="Pfam" id="PF20732"/>
    </source>
</evidence>
<dbReference type="GO" id="GO:0033922">
    <property type="term" value="F:peptidoglycan beta-N-acetylmuramidase activity"/>
    <property type="evidence" value="ECO:0007669"/>
    <property type="project" value="InterPro"/>
</dbReference>
<gene>
    <name evidence="3" type="ORF">METZ01_LOCUS174784</name>
</gene>
<protein>
    <recommendedName>
        <fullName evidence="4">DUF1343 domain-containing protein</fullName>
    </recommendedName>
</protein>